<evidence type="ECO:0000313" key="3">
    <source>
        <dbReference type="EMBL" id="EFJ39836.1"/>
    </source>
</evidence>
<gene>
    <name evidence="3" type="ORF">VOLCADRAFT_100494</name>
</gene>
<dbReference type="InterPro" id="IPR000719">
    <property type="entry name" value="Prot_kinase_dom"/>
</dbReference>
<dbReference type="PANTHER" id="PTHR16306:SF0">
    <property type="entry name" value="TRANSLIN-ASSOCIATED FACTOR X-INTERACTING PROTEIN 1"/>
    <property type="match status" value="1"/>
</dbReference>
<dbReference type="GeneID" id="9625932"/>
<name>D8UKB8_VOLCA</name>
<dbReference type="InParanoid" id="D8UKB8"/>
<dbReference type="PROSITE" id="PS50011">
    <property type="entry name" value="PROTEIN_KINASE_DOM"/>
    <property type="match status" value="1"/>
</dbReference>
<dbReference type="OrthoDB" id="535945at2759"/>
<dbReference type="PANTHER" id="PTHR16306">
    <property type="entry name" value="TRANSLIN-ASSOCIATED FACTOR X-INTERACTING PROTEIN 1"/>
    <property type="match status" value="1"/>
</dbReference>
<evidence type="ECO:0000259" key="2">
    <source>
        <dbReference type="PROSITE" id="PS50011"/>
    </source>
</evidence>
<dbReference type="Proteomes" id="UP000001058">
    <property type="component" value="Unassembled WGS sequence"/>
</dbReference>
<dbReference type="Pfam" id="PF07714">
    <property type="entry name" value="PK_Tyr_Ser-Thr"/>
    <property type="match status" value="1"/>
</dbReference>
<feature type="region of interest" description="Disordered" evidence="1">
    <location>
        <begin position="368"/>
        <end position="390"/>
    </location>
</feature>
<dbReference type="GO" id="GO:0005524">
    <property type="term" value="F:ATP binding"/>
    <property type="evidence" value="ECO:0007669"/>
    <property type="project" value="InterPro"/>
</dbReference>
<dbReference type="eggNOG" id="ENOG502SYIV">
    <property type="taxonomic scope" value="Eukaryota"/>
</dbReference>
<feature type="region of interest" description="Disordered" evidence="1">
    <location>
        <begin position="1"/>
        <end position="69"/>
    </location>
</feature>
<organism evidence="4">
    <name type="scientific">Volvox carteri f. nagariensis</name>
    <dbReference type="NCBI Taxonomy" id="3068"/>
    <lineage>
        <taxon>Eukaryota</taxon>
        <taxon>Viridiplantae</taxon>
        <taxon>Chlorophyta</taxon>
        <taxon>core chlorophytes</taxon>
        <taxon>Chlorophyceae</taxon>
        <taxon>CS clade</taxon>
        <taxon>Chlamydomonadales</taxon>
        <taxon>Volvocaceae</taxon>
        <taxon>Volvox</taxon>
    </lineage>
</organism>
<reference evidence="3 4" key="1">
    <citation type="journal article" date="2010" name="Science">
        <title>Genomic analysis of organismal complexity in the multicellular green alga Volvox carteri.</title>
        <authorList>
            <person name="Prochnik S.E."/>
            <person name="Umen J."/>
            <person name="Nedelcu A.M."/>
            <person name="Hallmann A."/>
            <person name="Miller S.M."/>
            <person name="Nishii I."/>
            <person name="Ferris P."/>
            <person name="Kuo A."/>
            <person name="Mitros T."/>
            <person name="Fritz-Laylin L.K."/>
            <person name="Hellsten U."/>
            <person name="Chapman J."/>
            <person name="Simakov O."/>
            <person name="Rensing S.A."/>
            <person name="Terry A."/>
            <person name="Pangilinan J."/>
            <person name="Kapitonov V."/>
            <person name="Jurka J."/>
            <person name="Salamov A."/>
            <person name="Shapiro H."/>
            <person name="Schmutz J."/>
            <person name="Grimwood J."/>
            <person name="Lindquist E."/>
            <person name="Lucas S."/>
            <person name="Grigoriev I.V."/>
            <person name="Schmitt R."/>
            <person name="Kirk D."/>
            <person name="Rokhsar D.S."/>
        </authorList>
    </citation>
    <scope>NUCLEOTIDE SEQUENCE [LARGE SCALE GENOMIC DNA]</scope>
    <source>
        <strain evidence="4">f. Nagariensis / Eve</strain>
    </source>
</reference>
<feature type="compositionally biased region" description="Gly residues" evidence="1">
    <location>
        <begin position="52"/>
        <end position="65"/>
    </location>
</feature>
<proteinExistence type="predicted"/>
<dbReference type="AlphaFoldDB" id="D8UKB8"/>
<dbReference type="GO" id="GO:0004672">
    <property type="term" value="F:protein kinase activity"/>
    <property type="evidence" value="ECO:0007669"/>
    <property type="project" value="InterPro"/>
</dbReference>
<dbReference type="SUPFAM" id="SSF56112">
    <property type="entry name" value="Protein kinase-like (PK-like)"/>
    <property type="match status" value="1"/>
</dbReference>
<evidence type="ECO:0000313" key="4">
    <source>
        <dbReference type="Proteomes" id="UP000001058"/>
    </source>
</evidence>
<feature type="domain" description="Protein kinase" evidence="2">
    <location>
        <begin position="437"/>
        <end position="643"/>
    </location>
</feature>
<accession>D8UKB8</accession>
<dbReference type="GO" id="GO:0005737">
    <property type="term" value="C:cytoplasm"/>
    <property type="evidence" value="ECO:0007669"/>
    <property type="project" value="TreeGrafter"/>
</dbReference>
<dbReference type="Gene3D" id="3.30.200.20">
    <property type="entry name" value="Phosphorylase Kinase, domain 1"/>
    <property type="match status" value="1"/>
</dbReference>
<dbReference type="InterPro" id="IPR001245">
    <property type="entry name" value="Ser-Thr/Tyr_kinase_cat_dom"/>
</dbReference>
<dbReference type="STRING" id="3068.D8UKB8"/>
<dbReference type="EMBL" id="GL378442">
    <property type="protein sequence ID" value="EFJ39836.1"/>
    <property type="molecule type" value="Genomic_DNA"/>
</dbReference>
<protein>
    <recommendedName>
        <fullName evidence="2">Protein kinase domain-containing protein</fullName>
    </recommendedName>
</protein>
<feature type="compositionally biased region" description="Gly residues" evidence="1">
    <location>
        <begin position="588"/>
        <end position="602"/>
    </location>
</feature>
<dbReference type="KEGG" id="vcn:VOLCADRAFT_100494"/>
<feature type="region of interest" description="Disordered" evidence="1">
    <location>
        <begin position="554"/>
        <end position="618"/>
    </location>
</feature>
<sequence length="643" mass="64271">MRAAVQDGRRSHGGGDGDDDGAGEGEMVFFGPGTLPGLLARSSPPGTPEPSGCGGGGGGGGGGRQQQGPMFLHVAPTTASRQQISGMVPAAAPCLQSDDEDGSASLWVGPSAGRTNTPDTANQPRGMPLPSSAAALASYRSFGRGSNAAAAAAAVPPPPPPLPPELESPCSLAGGASWLIWTHAFSKADAMEGPPGGDDGDVIGVLDAAGDPELTSFTGGWLRSNGGDGGIGIGGTSRRWCPGALGSGQGGRMGSVGSCSTACKERNSSSSRPSVLAFPLDATISGGMPLIGPWAHGHGGDGDGGGGGGGGGCTTAASAILTAAAADCGSNAASLPSRTISGRHSCKKSAVRPLSACDLCGKGVAPSAGNGGSNGDGRDGGGDGGGGYGGSEGAVVKAPLARWQRAARTAGVTASIARSFRTLRNQHDENLVQEDQLQVVGEIGAGSFARVDKCLYTPTDGGKPFLVAVKRIKPEMLMSSRDQQDLHLFIQEAQLLRKLNHPHIVKYIGLGIVLDDSSLNSAGGGGGSGGGGSVKSAAAAQAPLGADQLLELSRRSCGQPPVRHRRHSVGPTPRKLDMRHSSKRPLAGGYGGGGRRSAGGGCDKLYGNDDDDTRPLAPALPPLQLRGLFIVEEFMRGGTLKVC</sequence>
<evidence type="ECO:0000256" key="1">
    <source>
        <dbReference type="SAM" id="MobiDB-lite"/>
    </source>
</evidence>
<dbReference type="RefSeq" id="XP_002959108.1">
    <property type="nucleotide sequence ID" value="XM_002959062.1"/>
</dbReference>
<dbReference type="InterPro" id="IPR011009">
    <property type="entry name" value="Kinase-like_dom_sf"/>
</dbReference>
<keyword evidence="4" id="KW-1185">Reference proteome</keyword>